<dbReference type="AlphaFoldDB" id="X1JBT9"/>
<sequence length="433" mass="46934">LSSTMIVLKTLMERGELNSGHGRIMIGILLVQDLSLVPLMIILPTLGGAGVELWSALGIATLKAVLFIGAMLVLGIWGLPWLLRHVAGGGSRELFLLTIVALCLGAALGAYFFGLSAAVGAFIAGLLISQSAFARQAFADIVPLRDTFGALFFVSLGMLASPHFVIENLAIVAVAVTVIIVAKFIICSLIPWSFGYSFKTTLFVGMGLIQIGEFSFVLAGMGLEAGIVSPYLYSLTLTSAIITMLLTPFALSFASFLYKRLSQQKRFSQLVATRLDPGWQSKQWQLSGHAVICGHGRVGSNLAKILERRNLSYLVIDLDPQVISELHAKGIPCIYGDASNPEILAHTQLNEARVLICTFPDFIAVELTTRNALRINPKLDIVARVHHDADAEIFKGIGISEIVRPEFEASLEITRHTLHRFGLTSLEIQHILS</sequence>
<dbReference type="Pfam" id="PF02254">
    <property type="entry name" value="TrkA_N"/>
    <property type="match status" value="1"/>
</dbReference>
<gene>
    <name evidence="9" type="ORF">S06H3_06206</name>
</gene>
<keyword evidence="4 7" id="KW-0812">Transmembrane</keyword>
<evidence type="ECO:0000259" key="8">
    <source>
        <dbReference type="PROSITE" id="PS51201"/>
    </source>
</evidence>
<evidence type="ECO:0000256" key="6">
    <source>
        <dbReference type="ARBA" id="ARBA00023136"/>
    </source>
</evidence>
<dbReference type="GO" id="GO:0016020">
    <property type="term" value="C:membrane"/>
    <property type="evidence" value="ECO:0007669"/>
    <property type="project" value="UniProtKB-SubCell"/>
</dbReference>
<proteinExistence type="inferred from homology"/>
<feature type="transmembrane region" description="Helical" evidence="7">
    <location>
        <begin position="202"/>
        <end position="223"/>
    </location>
</feature>
<keyword evidence="5 7" id="KW-1133">Transmembrane helix</keyword>
<dbReference type="InterPro" id="IPR006153">
    <property type="entry name" value="Cation/H_exchanger_TM"/>
</dbReference>
<dbReference type="PROSITE" id="PS51201">
    <property type="entry name" value="RCK_N"/>
    <property type="match status" value="1"/>
</dbReference>
<name>X1JBT9_9ZZZZ</name>
<evidence type="ECO:0000256" key="2">
    <source>
        <dbReference type="ARBA" id="ARBA00005551"/>
    </source>
</evidence>
<feature type="non-terminal residue" evidence="9">
    <location>
        <position position="433"/>
    </location>
</feature>
<evidence type="ECO:0000256" key="1">
    <source>
        <dbReference type="ARBA" id="ARBA00004141"/>
    </source>
</evidence>
<evidence type="ECO:0000256" key="4">
    <source>
        <dbReference type="ARBA" id="ARBA00022692"/>
    </source>
</evidence>
<reference evidence="9" key="1">
    <citation type="journal article" date="2014" name="Front. Microbiol.">
        <title>High frequency of phylogenetically diverse reductive dehalogenase-homologous genes in deep subseafloor sedimentary metagenomes.</title>
        <authorList>
            <person name="Kawai M."/>
            <person name="Futagami T."/>
            <person name="Toyoda A."/>
            <person name="Takaki Y."/>
            <person name="Nishi S."/>
            <person name="Hori S."/>
            <person name="Arai W."/>
            <person name="Tsubouchi T."/>
            <person name="Morono Y."/>
            <person name="Uchiyama I."/>
            <person name="Ito T."/>
            <person name="Fujiyama A."/>
            <person name="Inagaki F."/>
            <person name="Takami H."/>
        </authorList>
    </citation>
    <scope>NUCLEOTIDE SEQUENCE</scope>
    <source>
        <strain evidence="9">Expedition CK06-06</strain>
    </source>
</reference>
<dbReference type="PANTHER" id="PTHR42751:SF3">
    <property type="entry name" value="SODIUM_GLUTAMATE SYMPORTER"/>
    <property type="match status" value="1"/>
</dbReference>
<dbReference type="PANTHER" id="PTHR42751">
    <property type="entry name" value="SODIUM/HYDROGEN EXCHANGER FAMILY/TRKA DOMAIN PROTEIN"/>
    <property type="match status" value="1"/>
</dbReference>
<feature type="transmembrane region" description="Helical" evidence="7">
    <location>
        <begin position="64"/>
        <end position="83"/>
    </location>
</feature>
<evidence type="ECO:0000256" key="5">
    <source>
        <dbReference type="ARBA" id="ARBA00022989"/>
    </source>
</evidence>
<feature type="non-terminal residue" evidence="9">
    <location>
        <position position="1"/>
    </location>
</feature>
<feature type="domain" description="RCK N-terminal" evidence="8">
    <location>
        <begin position="287"/>
        <end position="404"/>
    </location>
</feature>
<accession>X1JBT9</accession>
<evidence type="ECO:0000256" key="3">
    <source>
        <dbReference type="ARBA" id="ARBA00022448"/>
    </source>
</evidence>
<feature type="transmembrane region" description="Helical" evidence="7">
    <location>
        <begin position="20"/>
        <end position="43"/>
    </location>
</feature>
<feature type="transmembrane region" description="Helical" evidence="7">
    <location>
        <begin position="171"/>
        <end position="190"/>
    </location>
</feature>
<dbReference type="GO" id="GO:1902600">
    <property type="term" value="P:proton transmembrane transport"/>
    <property type="evidence" value="ECO:0007669"/>
    <property type="project" value="InterPro"/>
</dbReference>
<comment type="subcellular location">
    <subcellularLocation>
        <location evidence="1">Membrane</location>
        <topology evidence="1">Multi-pass membrane protein</topology>
    </subcellularLocation>
</comment>
<feature type="transmembrane region" description="Helical" evidence="7">
    <location>
        <begin position="95"/>
        <end position="128"/>
    </location>
</feature>
<comment type="caution">
    <text evidence="9">The sequence shown here is derived from an EMBL/GenBank/DDBJ whole genome shotgun (WGS) entry which is preliminary data.</text>
</comment>
<dbReference type="EMBL" id="BARV01002388">
    <property type="protein sequence ID" value="GAH91442.1"/>
    <property type="molecule type" value="Genomic_DNA"/>
</dbReference>
<comment type="similarity">
    <text evidence="2">Belongs to the monovalent cation:proton antiporter 2 (CPA2) transporter (TC 2.A.37) family.</text>
</comment>
<evidence type="ECO:0000256" key="7">
    <source>
        <dbReference type="SAM" id="Phobius"/>
    </source>
</evidence>
<dbReference type="SUPFAM" id="SSF51735">
    <property type="entry name" value="NAD(P)-binding Rossmann-fold domains"/>
    <property type="match status" value="1"/>
</dbReference>
<dbReference type="Gene3D" id="1.20.1530.20">
    <property type="match status" value="1"/>
</dbReference>
<dbReference type="InterPro" id="IPR036291">
    <property type="entry name" value="NAD(P)-bd_dom_sf"/>
</dbReference>
<protein>
    <recommendedName>
        <fullName evidence="8">RCK N-terminal domain-containing protein</fullName>
    </recommendedName>
</protein>
<feature type="transmembrane region" description="Helical" evidence="7">
    <location>
        <begin position="235"/>
        <end position="258"/>
    </location>
</feature>
<feature type="transmembrane region" description="Helical" evidence="7">
    <location>
        <begin position="148"/>
        <end position="165"/>
    </location>
</feature>
<organism evidence="9">
    <name type="scientific">marine sediment metagenome</name>
    <dbReference type="NCBI Taxonomy" id="412755"/>
    <lineage>
        <taxon>unclassified sequences</taxon>
        <taxon>metagenomes</taxon>
        <taxon>ecological metagenomes</taxon>
    </lineage>
</organism>
<dbReference type="InterPro" id="IPR003148">
    <property type="entry name" value="RCK_N"/>
</dbReference>
<keyword evidence="3" id="KW-0813">Transport</keyword>
<dbReference type="InterPro" id="IPR038770">
    <property type="entry name" value="Na+/solute_symporter_sf"/>
</dbReference>
<keyword evidence="6 7" id="KW-0472">Membrane</keyword>
<evidence type="ECO:0000313" key="9">
    <source>
        <dbReference type="EMBL" id="GAH91442.1"/>
    </source>
</evidence>
<dbReference type="GO" id="GO:0006813">
    <property type="term" value="P:potassium ion transport"/>
    <property type="evidence" value="ECO:0007669"/>
    <property type="project" value="InterPro"/>
</dbReference>
<dbReference type="GO" id="GO:0015297">
    <property type="term" value="F:antiporter activity"/>
    <property type="evidence" value="ECO:0007669"/>
    <property type="project" value="InterPro"/>
</dbReference>
<dbReference type="Pfam" id="PF00999">
    <property type="entry name" value="Na_H_Exchanger"/>
    <property type="match status" value="1"/>
</dbReference>
<dbReference type="Gene3D" id="3.40.50.720">
    <property type="entry name" value="NAD(P)-binding Rossmann-like Domain"/>
    <property type="match status" value="1"/>
</dbReference>